<evidence type="ECO:0000256" key="3">
    <source>
        <dbReference type="ARBA" id="ARBA00022517"/>
    </source>
</evidence>
<name>A0A0N4XQS4_NIPBR</name>
<accession>A0A0N4XQS4</accession>
<keyword evidence="4" id="KW-0698">rRNA processing</keyword>
<dbReference type="GO" id="GO:0030490">
    <property type="term" value="P:maturation of SSU-rRNA"/>
    <property type="evidence" value="ECO:0007669"/>
    <property type="project" value="TreeGrafter"/>
</dbReference>
<proteinExistence type="inferred from homology"/>
<dbReference type="AlphaFoldDB" id="A0A0N4XQS4"/>
<dbReference type="EMBL" id="UYSL01010169">
    <property type="protein sequence ID" value="VDL68466.1"/>
    <property type="molecule type" value="Genomic_DNA"/>
</dbReference>
<evidence type="ECO:0000256" key="5">
    <source>
        <dbReference type="ARBA" id="ARBA00023242"/>
    </source>
</evidence>
<keyword evidence="3" id="KW-0690">Ribosome biogenesis</keyword>
<evidence type="ECO:0000256" key="7">
    <source>
        <dbReference type="SAM" id="MobiDB-lite"/>
    </source>
</evidence>
<comment type="similarity">
    <text evidence="2">Belongs to the NOP14 family.</text>
</comment>
<gene>
    <name evidence="8" type="ORF">NBR_LOCUS4877</name>
</gene>
<protein>
    <submittedName>
        <fullName evidence="10">Nucleolar protein 14 (inferred by orthology to a human protein)</fullName>
    </submittedName>
</protein>
<dbReference type="Proteomes" id="UP000271162">
    <property type="component" value="Unassembled WGS sequence"/>
</dbReference>
<feature type="region of interest" description="Disordered" evidence="7">
    <location>
        <begin position="1"/>
        <end position="25"/>
    </location>
</feature>
<reference evidence="8 9" key="2">
    <citation type="submission" date="2018-11" db="EMBL/GenBank/DDBJ databases">
        <authorList>
            <consortium name="Pathogen Informatics"/>
        </authorList>
    </citation>
    <scope>NUCLEOTIDE SEQUENCE [LARGE SCALE GENOMIC DNA]</scope>
</reference>
<organism evidence="10">
    <name type="scientific">Nippostrongylus brasiliensis</name>
    <name type="common">Rat hookworm</name>
    <dbReference type="NCBI Taxonomy" id="27835"/>
    <lineage>
        <taxon>Eukaryota</taxon>
        <taxon>Metazoa</taxon>
        <taxon>Ecdysozoa</taxon>
        <taxon>Nematoda</taxon>
        <taxon>Chromadorea</taxon>
        <taxon>Rhabditida</taxon>
        <taxon>Rhabditina</taxon>
        <taxon>Rhabditomorpha</taxon>
        <taxon>Strongyloidea</taxon>
        <taxon>Heligmosomidae</taxon>
        <taxon>Nippostrongylus</taxon>
    </lineage>
</organism>
<dbReference type="GO" id="GO:0030692">
    <property type="term" value="C:Noc4p-Nop14p complex"/>
    <property type="evidence" value="ECO:0007669"/>
    <property type="project" value="TreeGrafter"/>
</dbReference>
<sequence length="154" mass="17648">MVAKKKQKSTATKKTSKTTPKINPFELKFNRLKHNVLGKKKNVGGVGHPGQSRKRAHEQREKTLGVEYERVGKVNKIVDRRIGEKNKSITSEEKASMRTTTKTQFRQLIFLDGSLIDTVYNCVGERHLERYSGPQQLKMDKTDFTECCFLFVST</sequence>
<keyword evidence="9" id="KW-1185">Reference proteome</keyword>
<comment type="function">
    <text evidence="6">Involved in nucleolar processing of pre-18S ribosomal RNA. Has a role in the nuclear export of 40S pre-ribosomal subunit to the cytoplasm.</text>
</comment>
<evidence type="ECO:0000256" key="1">
    <source>
        <dbReference type="ARBA" id="ARBA00004604"/>
    </source>
</evidence>
<dbReference type="InterPro" id="IPR007276">
    <property type="entry name" value="Nop14"/>
</dbReference>
<reference evidence="10" key="1">
    <citation type="submission" date="2017-02" db="UniProtKB">
        <authorList>
            <consortium name="WormBaseParasite"/>
        </authorList>
    </citation>
    <scope>IDENTIFICATION</scope>
</reference>
<evidence type="ECO:0000256" key="6">
    <source>
        <dbReference type="ARBA" id="ARBA00024695"/>
    </source>
</evidence>
<dbReference type="STRING" id="27835.A0A0N4XQS4"/>
<feature type="compositionally biased region" description="Low complexity" evidence="7">
    <location>
        <begin position="9"/>
        <end position="21"/>
    </location>
</feature>
<comment type="subcellular location">
    <subcellularLocation>
        <location evidence="1">Nucleus</location>
        <location evidence="1">Nucleolus</location>
    </subcellularLocation>
</comment>
<evidence type="ECO:0000313" key="8">
    <source>
        <dbReference type="EMBL" id="VDL68466.1"/>
    </source>
</evidence>
<feature type="region of interest" description="Disordered" evidence="7">
    <location>
        <begin position="37"/>
        <end position="63"/>
    </location>
</feature>
<dbReference type="WBParaSite" id="NBR_0000487601-mRNA-1">
    <property type="protein sequence ID" value="NBR_0000487601-mRNA-1"/>
    <property type="gene ID" value="NBR_0000487601"/>
</dbReference>
<evidence type="ECO:0000256" key="4">
    <source>
        <dbReference type="ARBA" id="ARBA00022552"/>
    </source>
</evidence>
<dbReference type="Pfam" id="PF04147">
    <property type="entry name" value="Nop14"/>
    <property type="match status" value="1"/>
</dbReference>
<dbReference type="GO" id="GO:0032040">
    <property type="term" value="C:small-subunit processome"/>
    <property type="evidence" value="ECO:0007669"/>
    <property type="project" value="InterPro"/>
</dbReference>
<evidence type="ECO:0000256" key="2">
    <source>
        <dbReference type="ARBA" id="ARBA00007466"/>
    </source>
</evidence>
<dbReference type="PANTHER" id="PTHR23183">
    <property type="entry name" value="NOP14"/>
    <property type="match status" value="1"/>
</dbReference>
<evidence type="ECO:0000313" key="10">
    <source>
        <dbReference type="WBParaSite" id="NBR_0000487601-mRNA-1"/>
    </source>
</evidence>
<keyword evidence="5" id="KW-0539">Nucleus</keyword>
<evidence type="ECO:0000313" key="9">
    <source>
        <dbReference type="Proteomes" id="UP000271162"/>
    </source>
</evidence>
<dbReference type="PANTHER" id="PTHR23183:SF0">
    <property type="entry name" value="NUCLEOLAR PROTEIN 14"/>
    <property type="match status" value="1"/>
</dbReference>